<dbReference type="EMBL" id="BJFL01000019">
    <property type="protein sequence ID" value="GDY31927.1"/>
    <property type="molecule type" value="Genomic_DNA"/>
</dbReference>
<evidence type="ECO:0000313" key="1">
    <source>
        <dbReference type="EMBL" id="GDY31927.1"/>
    </source>
</evidence>
<organism evidence="1 2">
    <name type="scientific">Gandjariella thermophila</name>
    <dbReference type="NCBI Taxonomy" id="1931992"/>
    <lineage>
        <taxon>Bacteria</taxon>
        <taxon>Bacillati</taxon>
        <taxon>Actinomycetota</taxon>
        <taxon>Actinomycetes</taxon>
        <taxon>Pseudonocardiales</taxon>
        <taxon>Pseudonocardiaceae</taxon>
        <taxon>Gandjariella</taxon>
    </lineage>
</organism>
<reference evidence="2" key="1">
    <citation type="submission" date="2019-04" db="EMBL/GenBank/DDBJ databases">
        <title>Draft genome sequence of Pseudonocardiaceae bacterium SL3-2-4.</title>
        <authorList>
            <person name="Ningsih F."/>
            <person name="Yokota A."/>
            <person name="Sakai Y."/>
            <person name="Nanatani K."/>
            <person name="Yabe S."/>
            <person name="Oetari A."/>
            <person name="Sjamsuridzal W."/>
        </authorList>
    </citation>
    <scope>NUCLEOTIDE SEQUENCE [LARGE SCALE GENOMIC DNA]</scope>
    <source>
        <strain evidence="2">SL3-2-4</strain>
    </source>
</reference>
<sequence length="70" mass="7594">MTGTCRQGGHDRTEAVAVNAKKLVTWLVVALVAYLLIGRPVESANAVHTVLDWARQGAEALITFVRTVFT</sequence>
<name>A0A4D4JDF2_9PSEU</name>
<keyword evidence="2" id="KW-1185">Reference proteome</keyword>
<accession>A0A4D4JDF2</accession>
<comment type="caution">
    <text evidence="1">The sequence shown here is derived from an EMBL/GenBank/DDBJ whole genome shotgun (WGS) entry which is preliminary data.</text>
</comment>
<gene>
    <name evidence="1" type="ORF">GTS_35600</name>
</gene>
<dbReference type="Proteomes" id="UP000298860">
    <property type="component" value="Unassembled WGS sequence"/>
</dbReference>
<evidence type="ECO:0000313" key="2">
    <source>
        <dbReference type="Proteomes" id="UP000298860"/>
    </source>
</evidence>
<dbReference type="AlphaFoldDB" id="A0A4D4JDF2"/>
<proteinExistence type="predicted"/>
<protein>
    <submittedName>
        <fullName evidence="1">Uncharacterized protein</fullName>
    </submittedName>
</protein>